<dbReference type="HAMAP" id="MF_00188">
    <property type="entry name" value="Pept_M48_protease_HtpX"/>
    <property type="match status" value="1"/>
</dbReference>
<evidence type="ECO:0000256" key="11">
    <source>
        <dbReference type="ARBA" id="ARBA00023136"/>
    </source>
</evidence>
<evidence type="ECO:0000256" key="8">
    <source>
        <dbReference type="ARBA" id="ARBA00022833"/>
    </source>
</evidence>
<feature type="domain" description="Peptidase M48" evidence="13">
    <location>
        <begin position="68"/>
        <end position="284"/>
    </location>
</feature>
<feature type="active site" evidence="12">
    <location>
        <position position="134"/>
    </location>
</feature>
<sequence>MIAINTIKAFSLMGLLTIILVLMGRAFGGSSGALLFFIIAMGMNFISYFFSDKIAIMMTRSQPVSRAEAPELYDIVKRLSERANLPMPKLYITPSHQPNAFATGRNPSHAAVAVTQGIMQMLNRNELEGVLAHELAHIKNRDILISTIAAALAGAITMIGNMLQWTAMFGGLRGDDEEGGGIFGLIGTLFMAILAPIAAALIQMAISRSREFEADATGARIAGHPDGLANALLRMEQAARQIPMQLNPAASHMFIVNPLSVQNIARLFSTHPPIEERVRRLQNMR</sequence>
<comment type="cofactor">
    <cofactor evidence="12">
        <name>Zn(2+)</name>
        <dbReference type="ChEBI" id="CHEBI:29105"/>
    </cofactor>
    <text evidence="12">Binds 1 zinc ion per subunit.</text>
</comment>
<dbReference type="GO" id="GO:0006508">
    <property type="term" value="P:proteolysis"/>
    <property type="evidence" value="ECO:0007669"/>
    <property type="project" value="UniProtKB-KW"/>
</dbReference>
<evidence type="ECO:0000313" key="15">
    <source>
        <dbReference type="Proteomes" id="UP000002217"/>
    </source>
</evidence>
<keyword evidence="11 12" id="KW-0472">Membrane</keyword>
<feature type="transmembrane region" description="Helical" evidence="12">
    <location>
        <begin position="143"/>
        <end position="162"/>
    </location>
</feature>
<feature type="transmembrane region" description="Helical" evidence="12">
    <location>
        <begin position="7"/>
        <end position="27"/>
    </location>
</feature>
<evidence type="ECO:0000256" key="7">
    <source>
        <dbReference type="ARBA" id="ARBA00022801"/>
    </source>
</evidence>
<evidence type="ECO:0000256" key="12">
    <source>
        <dbReference type="HAMAP-Rule" id="MF_00188"/>
    </source>
</evidence>
<feature type="binding site" evidence="12">
    <location>
        <position position="211"/>
    </location>
    <ligand>
        <name>Zn(2+)</name>
        <dbReference type="ChEBI" id="CHEBI:29105"/>
        <note>catalytic</note>
    </ligand>
</feature>
<feature type="binding site" evidence="12">
    <location>
        <position position="137"/>
    </location>
    <ligand>
        <name>Zn(2+)</name>
        <dbReference type="ChEBI" id="CHEBI:29105"/>
        <note>catalytic</note>
    </ligand>
</feature>
<dbReference type="KEGG" id="dae:Dtox_3563"/>
<dbReference type="InterPro" id="IPR022919">
    <property type="entry name" value="Pept_M48_protease_HtpX"/>
</dbReference>
<dbReference type="GO" id="GO:0005886">
    <property type="term" value="C:plasma membrane"/>
    <property type="evidence" value="ECO:0007669"/>
    <property type="project" value="UniProtKB-SubCell"/>
</dbReference>
<dbReference type="eggNOG" id="COG0501">
    <property type="taxonomic scope" value="Bacteria"/>
</dbReference>
<evidence type="ECO:0000256" key="6">
    <source>
        <dbReference type="ARBA" id="ARBA00022723"/>
    </source>
</evidence>
<dbReference type="PANTHER" id="PTHR43221:SF1">
    <property type="entry name" value="PROTEASE HTPX"/>
    <property type="match status" value="1"/>
</dbReference>
<evidence type="ECO:0000256" key="4">
    <source>
        <dbReference type="ARBA" id="ARBA00022670"/>
    </source>
</evidence>
<accession>C8VVY8</accession>
<comment type="similarity">
    <text evidence="2 12">Belongs to the peptidase M48B family.</text>
</comment>
<keyword evidence="6 12" id="KW-0479">Metal-binding</keyword>
<keyword evidence="4 12" id="KW-0645">Protease</keyword>
<feature type="transmembrane region" description="Helical" evidence="12">
    <location>
        <begin position="33"/>
        <end position="51"/>
    </location>
</feature>
<dbReference type="EMBL" id="CP001720">
    <property type="protein sequence ID" value="ACV64275.1"/>
    <property type="molecule type" value="Genomic_DNA"/>
</dbReference>
<reference evidence="14 15" key="1">
    <citation type="journal article" date="2009" name="Stand. Genomic Sci.">
        <title>Complete genome sequence of Desulfotomaculum acetoxidans type strain (5575).</title>
        <authorList>
            <person name="Spring S."/>
            <person name="Lapidus A."/>
            <person name="Schroder M."/>
            <person name="Gleim D."/>
            <person name="Sims D."/>
            <person name="Meincke L."/>
            <person name="Glavina Del Rio T."/>
            <person name="Tice H."/>
            <person name="Copeland A."/>
            <person name="Cheng J.F."/>
            <person name="Lucas S."/>
            <person name="Chen F."/>
            <person name="Nolan M."/>
            <person name="Bruce D."/>
            <person name="Goodwin L."/>
            <person name="Pitluck S."/>
            <person name="Ivanova N."/>
            <person name="Mavromatis K."/>
            <person name="Mikhailova N."/>
            <person name="Pati A."/>
            <person name="Chen A."/>
            <person name="Palaniappan K."/>
            <person name="Land M."/>
            <person name="Hauser L."/>
            <person name="Chang Y.J."/>
            <person name="Jeffries C.D."/>
            <person name="Chain P."/>
            <person name="Saunders E."/>
            <person name="Brettin T."/>
            <person name="Detter J.C."/>
            <person name="Goker M."/>
            <person name="Bristow J."/>
            <person name="Eisen J.A."/>
            <person name="Markowitz V."/>
            <person name="Hugenholtz P."/>
            <person name="Kyrpides N.C."/>
            <person name="Klenk H.P."/>
            <person name="Han C."/>
        </authorList>
    </citation>
    <scope>NUCLEOTIDE SEQUENCE [LARGE SCALE GENOMIC DNA]</scope>
    <source>
        <strain evidence="15">ATCC 49208 / DSM 771 / VKM B-1644</strain>
    </source>
</reference>
<keyword evidence="3 12" id="KW-1003">Cell membrane</keyword>
<gene>
    <name evidence="12" type="primary">htpX</name>
    <name evidence="14" type="ordered locus">Dtox_3563</name>
</gene>
<comment type="subcellular location">
    <subcellularLocation>
        <location evidence="1 12">Cell membrane</location>
        <topology evidence="1 12">Multi-pass membrane protein</topology>
    </subcellularLocation>
</comment>
<keyword evidence="5 12" id="KW-0812">Transmembrane</keyword>
<feature type="binding site" evidence="12">
    <location>
        <position position="133"/>
    </location>
    <ligand>
        <name>Zn(2+)</name>
        <dbReference type="ChEBI" id="CHEBI:29105"/>
        <note>catalytic</note>
    </ligand>
</feature>
<dbReference type="CDD" id="cd07336">
    <property type="entry name" value="M48B_HtpX_like"/>
    <property type="match status" value="1"/>
</dbReference>
<keyword evidence="9 12" id="KW-1133">Transmembrane helix</keyword>
<evidence type="ECO:0000313" key="14">
    <source>
        <dbReference type="EMBL" id="ACV64275.1"/>
    </source>
</evidence>
<evidence type="ECO:0000256" key="2">
    <source>
        <dbReference type="ARBA" id="ARBA00009779"/>
    </source>
</evidence>
<keyword evidence="10 12" id="KW-0482">Metalloprotease</keyword>
<keyword evidence="7 12" id="KW-0378">Hydrolase</keyword>
<dbReference type="Pfam" id="PF01435">
    <property type="entry name" value="Peptidase_M48"/>
    <property type="match status" value="1"/>
</dbReference>
<dbReference type="GO" id="GO:0004222">
    <property type="term" value="F:metalloendopeptidase activity"/>
    <property type="evidence" value="ECO:0007669"/>
    <property type="project" value="UniProtKB-UniRule"/>
</dbReference>
<evidence type="ECO:0000259" key="13">
    <source>
        <dbReference type="Pfam" id="PF01435"/>
    </source>
</evidence>
<keyword evidence="15" id="KW-1185">Reference proteome</keyword>
<evidence type="ECO:0000256" key="10">
    <source>
        <dbReference type="ARBA" id="ARBA00023049"/>
    </source>
</evidence>
<organism evidence="14 15">
    <name type="scientific">Desulfofarcimen acetoxidans (strain ATCC 49208 / DSM 771 / KCTC 5769 / VKM B-1644 / 5575)</name>
    <name type="common">Desulfotomaculum acetoxidans</name>
    <dbReference type="NCBI Taxonomy" id="485916"/>
    <lineage>
        <taxon>Bacteria</taxon>
        <taxon>Bacillati</taxon>
        <taxon>Bacillota</taxon>
        <taxon>Clostridia</taxon>
        <taxon>Eubacteriales</taxon>
        <taxon>Peptococcaceae</taxon>
        <taxon>Desulfofarcimen</taxon>
    </lineage>
</organism>
<protein>
    <recommendedName>
        <fullName evidence="12">Protease HtpX homolog</fullName>
        <ecNumber evidence="12">3.4.24.-</ecNumber>
    </recommendedName>
</protein>
<dbReference type="AlphaFoldDB" id="C8VVY8"/>
<dbReference type="EC" id="3.4.24.-" evidence="12"/>
<dbReference type="GO" id="GO:0008270">
    <property type="term" value="F:zinc ion binding"/>
    <property type="evidence" value="ECO:0007669"/>
    <property type="project" value="UniProtKB-UniRule"/>
</dbReference>
<name>C8VVY8_DESAS</name>
<dbReference type="Gene3D" id="3.30.2010.10">
    <property type="entry name" value="Metalloproteases ('zincins'), catalytic domain"/>
    <property type="match status" value="1"/>
</dbReference>
<evidence type="ECO:0000256" key="1">
    <source>
        <dbReference type="ARBA" id="ARBA00004651"/>
    </source>
</evidence>
<feature type="transmembrane region" description="Helical" evidence="12">
    <location>
        <begin position="182"/>
        <end position="202"/>
    </location>
</feature>
<evidence type="ECO:0000256" key="3">
    <source>
        <dbReference type="ARBA" id="ARBA00022475"/>
    </source>
</evidence>
<dbReference type="HOGENOM" id="CLU_042266_3_0_9"/>
<evidence type="ECO:0000256" key="9">
    <source>
        <dbReference type="ARBA" id="ARBA00022989"/>
    </source>
</evidence>
<dbReference type="PANTHER" id="PTHR43221">
    <property type="entry name" value="PROTEASE HTPX"/>
    <property type="match status" value="1"/>
</dbReference>
<dbReference type="InterPro" id="IPR001915">
    <property type="entry name" value="Peptidase_M48"/>
</dbReference>
<proteinExistence type="inferred from homology"/>
<dbReference type="Proteomes" id="UP000002217">
    <property type="component" value="Chromosome"/>
</dbReference>
<dbReference type="InterPro" id="IPR050083">
    <property type="entry name" value="HtpX_protease"/>
</dbReference>
<evidence type="ECO:0000256" key="5">
    <source>
        <dbReference type="ARBA" id="ARBA00022692"/>
    </source>
</evidence>
<keyword evidence="8 12" id="KW-0862">Zinc</keyword>